<organism evidence="1 2">
    <name type="scientific">Lacrimispora amygdalina</name>
    <dbReference type="NCBI Taxonomy" id="253257"/>
    <lineage>
        <taxon>Bacteria</taxon>
        <taxon>Bacillati</taxon>
        <taxon>Bacillota</taxon>
        <taxon>Clostridia</taxon>
        <taxon>Lachnospirales</taxon>
        <taxon>Lachnospiraceae</taxon>
        <taxon>Lacrimispora</taxon>
    </lineage>
</organism>
<name>A0ABQ5M7R4_9FIRM</name>
<reference evidence="1 2" key="1">
    <citation type="journal article" date="2024" name="Int. J. Syst. Evol. Microbiol.">
        <title>Lacrimispora brassicae sp. nov. isolated from fermented cabbage, and proposal of Clostridium indicum Gundawar et al. 2019 and Clostridium methoxybenzovorans Mechichi et al. 1999 as heterotypic synonyms of Lacrimispora amygdalina (Parshina et al. 2003) Haas and Blanchard 2020 and Lacrimispora indolis (McClung and McCoy 1957) Haas and Blanchard 2020, respectively.</title>
        <authorList>
            <person name="Kobayashi H."/>
            <person name="Tanizawa Y."/>
            <person name="Sakamoto M."/>
            <person name="Ohkuma M."/>
            <person name="Tohno M."/>
        </authorList>
    </citation>
    <scope>NUCLEOTIDE SEQUENCE [LARGE SCALE GENOMIC DNA]</scope>
    <source>
        <strain evidence="1 2">DSM 12857</strain>
    </source>
</reference>
<comment type="caution">
    <text evidence="1">The sequence shown here is derived from an EMBL/GenBank/DDBJ whole genome shotgun (WGS) entry which is preliminary data.</text>
</comment>
<gene>
    <name evidence="1" type="ORF">LAD12857_28890</name>
</gene>
<evidence type="ECO:0008006" key="3">
    <source>
        <dbReference type="Google" id="ProtNLM"/>
    </source>
</evidence>
<dbReference type="EMBL" id="BRPJ01000051">
    <property type="protein sequence ID" value="GLB30966.1"/>
    <property type="molecule type" value="Genomic_DNA"/>
</dbReference>
<proteinExistence type="predicted"/>
<keyword evidence="2" id="KW-1185">Reference proteome</keyword>
<dbReference type="InterPro" id="IPR010982">
    <property type="entry name" value="Lambda_DNA-bd_dom_sf"/>
</dbReference>
<evidence type="ECO:0000313" key="2">
    <source>
        <dbReference type="Proteomes" id="UP001419084"/>
    </source>
</evidence>
<dbReference type="Proteomes" id="UP001419084">
    <property type="component" value="Unassembled WGS sequence"/>
</dbReference>
<accession>A0ABQ5M7R4</accession>
<sequence>MSELYYFDYEALKVTINSSGMKQKAIAAKAGMKENHLCLILQGKRKCEAGEYVSLCNALTVEPVMFMKEVKQDENWRKGIS</sequence>
<dbReference type="SUPFAM" id="SSF47413">
    <property type="entry name" value="lambda repressor-like DNA-binding domains"/>
    <property type="match status" value="1"/>
</dbReference>
<protein>
    <recommendedName>
        <fullName evidence="3">HTH cro/C1-type domain-containing protein</fullName>
    </recommendedName>
</protein>
<dbReference type="Gene3D" id="1.10.260.40">
    <property type="entry name" value="lambda repressor-like DNA-binding domains"/>
    <property type="match status" value="1"/>
</dbReference>
<evidence type="ECO:0000313" key="1">
    <source>
        <dbReference type="EMBL" id="GLB30966.1"/>
    </source>
</evidence>